<gene>
    <name evidence="2" type="ORF">GCM10011395_11840</name>
</gene>
<feature type="transmembrane region" description="Helical" evidence="1">
    <location>
        <begin position="55"/>
        <end position="72"/>
    </location>
</feature>
<keyword evidence="3" id="KW-1185">Reference proteome</keyword>
<sequence length="171" mass="18751">MFPGHFAAGLALKVAQPRAPMLGLMIGVGVLDLLFGIGVMLDIEGGSFAHFETPWSHSLVMALLWSMLYAAWFRARGIGVAAAMAAAVFSHWLLDLVSHHPDMQLWPYSTVELGYGAHFGGLGGWLEMLITLCGVLAYCRWAWRQRDTRRRWGIIALVMGVALTLEIVVVG</sequence>
<keyword evidence="1" id="KW-0812">Transmembrane</keyword>
<feature type="transmembrane region" description="Helical" evidence="1">
    <location>
        <begin position="114"/>
        <end position="139"/>
    </location>
</feature>
<keyword evidence="1" id="KW-1133">Transmembrane helix</keyword>
<evidence type="ECO:0000313" key="3">
    <source>
        <dbReference type="Proteomes" id="UP000618591"/>
    </source>
</evidence>
<reference evidence="3" key="1">
    <citation type="journal article" date="2019" name="Int. J. Syst. Evol. Microbiol.">
        <title>The Global Catalogue of Microorganisms (GCM) 10K type strain sequencing project: providing services to taxonomists for standard genome sequencing and annotation.</title>
        <authorList>
            <consortium name="The Broad Institute Genomics Platform"/>
            <consortium name="The Broad Institute Genome Sequencing Center for Infectious Disease"/>
            <person name="Wu L."/>
            <person name="Ma J."/>
        </authorList>
    </citation>
    <scope>NUCLEOTIDE SEQUENCE [LARGE SCALE GENOMIC DNA]</scope>
    <source>
        <strain evidence="3">CGMCC 1.10106</strain>
    </source>
</reference>
<evidence type="ECO:0000256" key="1">
    <source>
        <dbReference type="SAM" id="Phobius"/>
    </source>
</evidence>
<evidence type="ECO:0008006" key="4">
    <source>
        <dbReference type="Google" id="ProtNLM"/>
    </source>
</evidence>
<comment type="caution">
    <text evidence="2">The sequence shown here is derived from an EMBL/GenBank/DDBJ whole genome shotgun (WGS) entry which is preliminary data.</text>
</comment>
<keyword evidence="1" id="KW-0472">Membrane</keyword>
<name>A0ABQ1GG31_9SPHN</name>
<feature type="transmembrane region" description="Helical" evidence="1">
    <location>
        <begin position="77"/>
        <end position="94"/>
    </location>
</feature>
<proteinExistence type="predicted"/>
<feature type="transmembrane region" description="Helical" evidence="1">
    <location>
        <begin position="21"/>
        <end position="43"/>
    </location>
</feature>
<evidence type="ECO:0000313" key="2">
    <source>
        <dbReference type="EMBL" id="GGA43185.1"/>
    </source>
</evidence>
<protein>
    <recommendedName>
        <fullName evidence="4">Metal-dependent hydrolase</fullName>
    </recommendedName>
</protein>
<dbReference type="EMBL" id="BMDW01000005">
    <property type="protein sequence ID" value="GGA43185.1"/>
    <property type="molecule type" value="Genomic_DNA"/>
</dbReference>
<dbReference type="Proteomes" id="UP000618591">
    <property type="component" value="Unassembled WGS sequence"/>
</dbReference>
<accession>A0ABQ1GG31</accession>
<organism evidence="2 3">
    <name type="scientific">Sphingomonas psychrolutea</name>
    <dbReference type="NCBI Taxonomy" id="1259676"/>
    <lineage>
        <taxon>Bacteria</taxon>
        <taxon>Pseudomonadati</taxon>
        <taxon>Pseudomonadota</taxon>
        <taxon>Alphaproteobacteria</taxon>
        <taxon>Sphingomonadales</taxon>
        <taxon>Sphingomonadaceae</taxon>
        <taxon>Sphingomonas</taxon>
    </lineage>
</organism>
<feature type="transmembrane region" description="Helical" evidence="1">
    <location>
        <begin position="151"/>
        <end position="170"/>
    </location>
</feature>